<keyword evidence="5 6" id="KW-0009">Actin-binding</keyword>
<dbReference type="PROSITE" id="PS51016">
    <property type="entry name" value="MYTH4"/>
    <property type="match status" value="1"/>
</dbReference>
<dbReference type="InterPro" id="IPR000048">
    <property type="entry name" value="IQ_motif_EF-hand-BS"/>
</dbReference>
<dbReference type="Gene3D" id="3.40.850.10">
    <property type="entry name" value="Kinesin motor domain"/>
    <property type="match status" value="1"/>
</dbReference>
<dbReference type="GO" id="GO:0007015">
    <property type="term" value="P:actin filament organization"/>
    <property type="evidence" value="ECO:0007669"/>
    <property type="project" value="TreeGrafter"/>
</dbReference>
<sequence>MSALASRSGVSEAEAAELARDPSLWQELTTEDGHVYYYHAVLDVTDEDKPRCLRGGDEDGYDGAEWVWVPDEVDGYKAGRVRGSDPATGLPLEVDILDGELVVVRKKDRARCLPLSPGSLRKNRDDLVQMGEIDEGIILHNLKKRFMEDTIYTNIGPILIIVNPYRWMKLYTEEIMEKVRNRGIQMLKPHIFNIADDAFRQLSEKMASGENPNQSILISGESGAGKTEATKQALKYLAHCAGSGETSGVEQKLLAANPLLEAFGNAATLRNHNSSRFGKWMEVFFDSRRRIVGAKINNYLLEKSRVSHQIGGERNFHIFYQLCQAREIAEMYSLGRAEEYAFVRGRTVIDDAHFSDAKDFAEVLEAMDMFNIKEGADRQSIFRLVAGILHFGNLEFARDDSGEGSRIRNPETLAVAASMFCVPEAALERAVLFRTLTFKRQDDVIVPLTPEQAADNRNALARTLYNSMFNWLVVRVNQVLAPKGGVGGLNLIGILDIFGFEIFQNNSFEQLCINYANEKLQQHFNQHTFKMEQQLYMDEGINFEEVKFVDNQPCLDLLERKPHGILIMLDEELLAPSGSDDRFLDKLNSRHSKKTERFSMAFRTPNTFNVEHYAGQVTYDVRGFLEKNKDTIEKDLLTLVHASTDQFIQHLFESVGADSKSRKQSTAFQFRTQLGSLMKELQATTPHYVRCIKPNSVFKPRIWSGRDSLLQLRYSGVFEAVRIRQTGFPFRYSHAEFIRRYGVFNSWARKSSEAATCKDILESVRGDFSEVQIGRTRVLYRAKMHRALEVRLSIILHRMATKAQAAFRGFRARKLFAQMKKVDAAMRAAMATLDVDTLRAAISEARAMWFQLGVTDEAERLCARLEEERGLNAAMERLRTAGDPEGNYEEIFRVISRAEELGVVNPDIAVLRESIRSIHERKQAIVQLRRGISEYSRADLEAGLAAVARLGLSAQELVAAGHAALEQLRAEEGFVTLAQAALSAGQANVGGVRDALEAGRRMVLRTKGGKALMAKLEAVLAVREALVAREWEALRRAVEAALTMGLGELGDVVAAREGLALRERMSGVARELSAAQASKVLLTLEVALARARELEMGSSLYSSWRDEVADAEAQAAEHASLVGALESYTASSSSSVVGPLEATLRAGKAFGFVATSDVELMQRGELLLQLRRHRSAREFEALGTLMETIEAAANRVQLWNVHDEVADVVAGLELRASMAAHADTIAEAVAGRDADALHAALVAADDGEPLLMSTSFWSSWVDEVASAASLPAGDMAKFESSVSDVALGMEAAVKSGRKLGLVREVDVALLEFVEELLALRRGLFDRKWASMQASVRRASELGFGEHSDVSYVRDGLRLRAKMSGVAQRLEAATRVADADVLVDELNMAASLKMSSSYWSSWQDVVSRGQEKLAAHRAVVAELDEALNVWHDGDVAAATSAVAAGEAFGFGMPDDVARLALARDVLKVRHAVASGSWQELEGLSGPHAELERAQQIVADRRAMAALVPTLEQAAAGRNAADLAAAIHAGRKLKMDTAEYSSWHAEMAAAKTALTTHRAILARLRSASAARASLRSEGLAVAVAAAEALGLRKASEVAELERAQVALRLRVAESSESWDELASALDSALVVQLENEETKRARAGLARLRRIDKLAEKMEAAMMMRHTGVLALCLTVAAEEDMEWSSWSRWRGLVGEARAVQARSAELREQLRETLEVPSGTSGRSAAFLGAHARVLDEAADFGFELKEDVDLFASSKIVYLVREAWAKQAWAELEQHLKTAAACGVQSSELVVAVEALHEWAQMSGLASLVEAAVADRANYARGTLRSVLEQARGAGLEESTEFGEVYAAAARVQAEVEAVDELVASGAEEGSVEKLSSALARAEAIGYDGGGRVAAARKLRDALAEAFNEAELGCAEGDAKILQVAVRKLKALGGEARRVSDYEAELAMYQYEAGELALDGYGGLRTPEAFASTKWFGKAAAAAGMMEFSDKSLPNSLVQLGEAGEVKTAVAAFDKLLVVFGLRRGSRSAALEALMALGRSGSGTLLATELWLQVIKQMSGRSVSAAERVTGYEVLSAYAGAFAPSDDFAPFLDWWLMTAGRGGGGEAGAQVCASVRRALRALRGGVGASR</sequence>
<feature type="domain" description="Myosin motor" evidence="8">
    <location>
        <begin position="122"/>
        <end position="793"/>
    </location>
</feature>
<evidence type="ECO:0000256" key="4">
    <source>
        <dbReference type="ARBA" id="ARBA00023175"/>
    </source>
</evidence>
<keyword evidence="4 6" id="KW-0505">Motor protein</keyword>
<dbReference type="GO" id="GO:0005524">
    <property type="term" value="F:ATP binding"/>
    <property type="evidence" value="ECO:0007669"/>
    <property type="project" value="UniProtKB-UniRule"/>
</dbReference>
<evidence type="ECO:0000256" key="6">
    <source>
        <dbReference type="PROSITE-ProRule" id="PRU00782"/>
    </source>
</evidence>
<dbReference type="Gene3D" id="1.20.5.4820">
    <property type="match status" value="1"/>
</dbReference>
<name>A0A0L0DM81_THETB</name>
<dbReference type="Gene3D" id="1.10.10.820">
    <property type="match status" value="1"/>
</dbReference>
<dbReference type="Gene3D" id="1.25.40.530">
    <property type="entry name" value="MyTH4 domain"/>
    <property type="match status" value="1"/>
</dbReference>
<feature type="binding site" evidence="6">
    <location>
        <begin position="220"/>
        <end position="227"/>
    </location>
    <ligand>
        <name>ATP</name>
        <dbReference type="ChEBI" id="CHEBI:30616"/>
    </ligand>
</feature>
<dbReference type="PROSITE" id="PS50096">
    <property type="entry name" value="IQ"/>
    <property type="match status" value="1"/>
</dbReference>
<dbReference type="PANTHER" id="PTHR13140">
    <property type="entry name" value="MYOSIN"/>
    <property type="match status" value="1"/>
</dbReference>
<dbReference type="InterPro" id="IPR036961">
    <property type="entry name" value="Kinesin_motor_dom_sf"/>
</dbReference>
<evidence type="ECO:0000313" key="10">
    <source>
        <dbReference type="Proteomes" id="UP000054408"/>
    </source>
</evidence>
<evidence type="ECO:0000256" key="2">
    <source>
        <dbReference type="ARBA" id="ARBA00022840"/>
    </source>
</evidence>
<evidence type="ECO:0000259" key="7">
    <source>
        <dbReference type="PROSITE" id="PS51016"/>
    </source>
</evidence>
<dbReference type="GO" id="GO:0016020">
    <property type="term" value="C:membrane"/>
    <property type="evidence" value="ECO:0007669"/>
    <property type="project" value="TreeGrafter"/>
</dbReference>
<accession>A0A0L0DM81</accession>
<organism evidence="9 10">
    <name type="scientific">Thecamonas trahens ATCC 50062</name>
    <dbReference type="NCBI Taxonomy" id="461836"/>
    <lineage>
        <taxon>Eukaryota</taxon>
        <taxon>Apusozoa</taxon>
        <taxon>Apusomonadida</taxon>
        <taxon>Apusomonadidae</taxon>
        <taxon>Thecamonas</taxon>
    </lineage>
</organism>
<evidence type="ECO:0000256" key="1">
    <source>
        <dbReference type="ARBA" id="ARBA00022741"/>
    </source>
</evidence>
<dbReference type="EMBL" id="GL349481">
    <property type="protein sequence ID" value="KNC53434.1"/>
    <property type="molecule type" value="Genomic_DNA"/>
</dbReference>
<dbReference type="PROSITE" id="PS51456">
    <property type="entry name" value="MYOSIN_MOTOR"/>
    <property type="match status" value="1"/>
</dbReference>
<keyword evidence="3 6" id="KW-0518">Myosin</keyword>
<gene>
    <name evidence="9" type="ORF">AMSG_08941</name>
</gene>
<protein>
    <submittedName>
        <fullName evidence="9">Myosin XI-2</fullName>
    </submittedName>
</protein>
<dbReference type="CDD" id="cd23767">
    <property type="entry name" value="IQCD"/>
    <property type="match status" value="1"/>
</dbReference>
<dbReference type="InterPro" id="IPR027417">
    <property type="entry name" value="P-loop_NTPase"/>
</dbReference>
<dbReference type="GO" id="GO:0005737">
    <property type="term" value="C:cytoplasm"/>
    <property type="evidence" value="ECO:0007669"/>
    <property type="project" value="TreeGrafter"/>
</dbReference>
<dbReference type="CDD" id="cd00124">
    <property type="entry name" value="MYSc"/>
    <property type="match status" value="1"/>
</dbReference>
<dbReference type="InterPro" id="IPR000857">
    <property type="entry name" value="MyTH4_dom"/>
</dbReference>
<dbReference type="OrthoDB" id="6108017at2759"/>
<evidence type="ECO:0000259" key="8">
    <source>
        <dbReference type="PROSITE" id="PS51456"/>
    </source>
</evidence>
<feature type="domain" description="MyTH4" evidence="7">
    <location>
        <begin position="1988"/>
        <end position="2130"/>
    </location>
</feature>
<dbReference type="GO" id="GO:0000146">
    <property type="term" value="F:microfilament motor activity"/>
    <property type="evidence" value="ECO:0007669"/>
    <property type="project" value="TreeGrafter"/>
</dbReference>
<dbReference type="Gene3D" id="1.20.120.720">
    <property type="entry name" value="Myosin VI head, motor domain, U50 subdomain"/>
    <property type="match status" value="1"/>
</dbReference>
<comment type="similarity">
    <text evidence="6">Belongs to the TRAFAC class myosin-kinesin ATPase superfamily. Myosin family.</text>
</comment>
<evidence type="ECO:0000256" key="5">
    <source>
        <dbReference type="ARBA" id="ARBA00023203"/>
    </source>
</evidence>
<dbReference type="SMART" id="SM00015">
    <property type="entry name" value="IQ"/>
    <property type="match status" value="1"/>
</dbReference>
<evidence type="ECO:0000256" key="3">
    <source>
        <dbReference type="ARBA" id="ARBA00023123"/>
    </source>
</evidence>
<proteinExistence type="inferred from homology"/>
<dbReference type="RefSeq" id="XP_013754469.1">
    <property type="nucleotide sequence ID" value="XM_013899015.1"/>
</dbReference>
<dbReference type="GeneID" id="25567516"/>
<dbReference type="SMART" id="SM00242">
    <property type="entry name" value="MYSc"/>
    <property type="match status" value="1"/>
</dbReference>
<dbReference type="PANTHER" id="PTHR13140:SF706">
    <property type="entry name" value="DILUTE CLASS UNCONVENTIONAL MYOSIN, ISOFORM C"/>
    <property type="match status" value="1"/>
</dbReference>
<dbReference type="Gene3D" id="1.20.58.530">
    <property type="match status" value="1"/>
</dbReference>
<feature type="region of interest" description="Actin-binding" evidence="6">
    <location>
        <begin position="674"/>
        <end position="696"/>
    </location>
</feature>
<keyword evidence="2 6" id="KW-0067">ATP-binding</keyword>
<dbReference type="SUPFAM" id="SSF52540">
    <property type="entry name" value="P-loop containing nucleoside triphosphate hydrolases"/>
    <property type="match status" value="1"/>
</dbReference>
<dbReference type="PRINTS" id="PR00193">
    <property type="entry name" value="MYOSINHEAVY"/>
</dbReference>
<dbReference type="eggNOG" id="KOG0160">
    <property type="taxonomic scope" value="Eukaryota"/>
</dbReference>
<evidence type="ECO:0000313" key="9">
    <source>
        <dbReference type="EMBL" id="KNC53434.1"/>
    </source>
</evidence>
<dbReference type="Proteomes" id="UP000054408">
    <property type="component" value="Unassembled WGS sequence"/>
</dbReference>
<keyword evidence="10" id="KW-1185">Reference proteome</keyword>
<dbReference type="InterPro" id="IPR038185">
    <property type="entry name" value="MyTH4_dom_sf"/>
</dbReference>
<dbReference type="GO" id="GO:0016459">
    <property type="term" value="C:myosin complex"/>
    <property type="evidence" value="ECO:0007669"/>
    <property type="project" value="UniProtKB-KW"/>
</dbReference>
<reference evidence="9 10" key="1">
    <citation type="submission" date="2010-05" db="EMBL/GenBank/DDBJ databases">
        <title>The Genome Sequence of Thecamonas trahens ATCC 50062.</title>
        <authorList>
            <consortium name="The Broad Institute Genome Sequencing Platform"/>
            <person name="Russ C."/>
            <person name="Cuomo C."/>
            <person name="Shea T."/>
            <person name="Young S.K."/>
            <person name="Zeng Q."/>
            <person name="Koehrsen M."/>
            <person name="Haas B."/>
            <person name="Borodovsky M."/>
            <person name="Guigo R."/>
            <person name="Alvarado L."/>
            <person name="Berlin A."/>
            <person name="Bochicchio J."/>
            <person name="Borenstein D."/>
            <person name="Chapman S."/>
            <person name="Chen Z."/>
            <person name="Freedman E."/>
            <person name="Gellesch M."/>
            <person name="Goldberg J."/>
            <person name="Griggs A."/>
            <person name="Gujja S."/>
            <person name="Heilman E."/>
            <person name="Heiman D."/>
            <person name="Hepburn T."/>
            <person name="Howarth C."/>
            <person name="Jen D."/>
            <person name="Larson L."/>
            <person name="Mehta T."/>
            <person name="Park D."/>
            <person name="Pearson M."/>
            <person name="Roberts A."/>
            <person name="Saif S."/>
            <person name="Shenoy N."/>
            <person name="Sisk P."/>
            <person name="Stolte C."/>
            <person name="Sykes S."/>
            <person name="Thomson T."/>
            <person name="Walk T."/>
            <person name="White J."/>
            <person name="Yandava C."/>
            <person name="Burger G."/>
            <person name="Gray M.W."/>
            <person name="Holland P.W.H."/>
            <person name="King N."/>
            <person name="Lang F.B.F."/>
            <person name="Roger A.J."/>
            <person name="Ruiz-Trillo I."/>
            <person name="Lander E."/>
            <person name="Nusbaum C."/>
        </authorList>
    </citation>
    <scope>NUCLEOTIDE SEQUENCE [LARGE SCALE GENOMIC DNA]</scope>
    <source>
        <strain evidence="9 10">ATCC 50062</strain>
    </source>
</reference>
<dbReference type="STRING" id="461836.A0A0L0DM81"/>
<keyword evidence="1 6" id="KW-0547">Nucleotide-binding</keyword>
<dbReference type="Pfam" id="PF00063">
    <property type="entry name" value="Myosin_head"/>
    <property type="match status" value="1"/>
</dbReference>
<dbReference type="GO" id="GO:0051015">
    <property type="term" value="F:actin filament binding"/>
    <property type="evidence" value="ECO:0007669"/>
    <property type="project" value="TreeGrafter"/>
</dbReference>
<dbReference type="InterPro" id="IPR001609">
    <property type="entry name" value="Myosin_head_motor_dom-like"/>
</dbReference>